<dbReference type="InterPro" id="IPR036390">
    <property type="entry name" value="WH_DNA-bd_sf"/>
</dbReference>
<comment type="caution">
    <text evidence="2">The sequence shown here is derived from an EMBL/GenBank/DDBJ whole genome shotgun (WGS) entry which is preliminary data.</text>
</comment>
<name>A0ABT0L9Q1_9GAMM</name>
<dbReference type="InterPro" id="IPR052543">
    <property type="entry name" value="HTH_Metal-responsive_Reg"/>
</dbReference>
<dbReference type="SUPFAM" id="SSF46785">
    <property type="entry name" value="Winged helix' DNA-binding domain"/>
    <property type="match status" value="1"/>
</dbReference>
<evidence type="ECO:0000259" key="1">
    <source>
        <dbReference type="PROSITE" id="PS50987"/>
    </source>
</evidence>
<dbReference type="SMART" id="SM00418">
    <property type="entry name" value="HTH_ARSR"/>
    <property type="match status" value="1"/>
</dbReference>
<dbReference type="RefSeq" id="WP_248939361.1">
    <property type="nucleotide sequence ID" value="NZ_JAKIKS010000017.1"/>
</dbReference>
<dbReference type="InterPro" id="IPR036388">
    <property type="entry name" value="WH-like_DNA-bd_sf"/>
</dbReference>
<dbReference type="InterPro" id="IPR011991">
    <property type="entry name" value="ArsR-like_HTH"/>
</dbReference>
<keyword evidence="3" id="KW-1185">Reference proteome</keyword>
<dbReference type="PANTHER" id="PTHR39168:SF1">
    <property type="entry name" value="TRANSCRIPTIONAL REGULATORY PROTEIN"/>
    <property type="match status" value="1"/>
</dbReference>
<dbReference type="EMBL" id="JAKIKS010000017">
    <property type="protein sequence ID" value="MCL1124077.1"/>
    <property type="molecule type" value="Genomic_DNA"/>
</dbReference>
<sequence>MTALLSGKALTAMELAIEADIAASTASSHLNQLLEGELLHVRKQGRHKYFQLADQKVAALLEQLLNVSATLSHPKAATGPNNPRLRQARVCYDHLAGTFGVALYDSLMCNHYIIERDNDTLLTNKGQLFFNTIDNTIFTSNTSKQPQCKACLDWSERRSHMAGQLGKWMLTDLLGKKWATRDLDSRAIQFTQQGLILFSKRYNISC</sequence>
<dbReference type="PROSITE" id="PS50987">
    <property type="entry name" value="HTH_ARSR_2"/>
    <property type="match status" value="1"/>
</dbReference>
<evidence type="ECO:0000313" key="3">
    <source>
        <dbReference type="Proteomes" id="UP001203423"/>
    </source>
</evidence>
<gene>
    <name evidence="2" type="ORF">L2764_06195</name>
</gene>
<proteinExistence type="predicted"/>
<organism evidence="2 3">
    <name type="scientific">Shewanella surugensis</name>
    <dbReference type="NCBI Taxonomy" id="212020"/>
    <lineage>
        <taxon>Bacteria</taxon>
        <taxon>Pseudomonadati</taxon>
        <taxon>Pseudomonadota</taxon>
        <taxon>Gammaproteobacteria</taxon>
        <taxon>Alteromonadales</taxon>
        <taxon>Shewanellaceae</taxon>
        <taxon>Shewanella</taxon>
    </lineage>
</organism>
<feature type="domain" description="HTH arsR-type" evidence="1">
    <location>
        <begin position="1"/>
        <end position="72"/>
    </location>
</feature>
<protein>
    <submittedName>
        <fullName evidence="2">Helix-turn-helix domain-containing protein</fullName>
    </submittedName>
</protein>
<dbReference type="InterPro" id="IPR001845">
    <property type="entry name" value="HTH_ArsR_DNA-bd_dom"/>
</dbReference>
<dbReference type="Proteomes" id="UP001203423">
    <property type="component" value="Unassembled WGS sequence"/>
</dbReference>
<dbReference type="Gene3D" id="1.10.10.10">
    <property type="entry name" value="Winged helix-like DNA-binding domain superfamily/Winged helix DNA-binding domain"/>
    <property type="match status" value="1"/>
</dbReference>
<evidence type="ECO:0000313" key="2">
    <source>
        <dbReference type="EMBL" id="MCL1124077.1"/>
    </source>
</evidence>
<reference evidence="2 3" key="1">
    <citation type="submission" date="2022-01" db="EMBL/GenBank/DDBJ databases">
        <title>Whole genome-based taxonomy of the Shewanellaceae.</title>
        <authorList>
            <person name="Martin-Rodriguez A.J."/>
        </authorList>
    </citation>
    <scope>NUCLEOTIDE SEQUENCE [LARGE SCALE GENOMIC DNA]</scope>
    <source>
        <strain evidence="2 3">DSM 17177</strain>
    </source>
</reference>
<dbReference type="PANTHER" id="PTHR39168">
    <property type="entry name" value="TRANSCRIPTIONAL REGULATOR-RELATED"/>
    <property type="match status" value="1"/>
</dbReference>
<accession>A0ABT0L9Q1</accession>
<dbReference type="CDD" id="cd00090">
    <property type="entry name" value="HTH_ARSR"/>
    <property type="match status" value="1"/>
</dbReference>